<accession>A0A401YMX9</accession>
<evidence type="ECO:0000313" key="2">
    <source>
        <dbReference type="EMBL" id="GCD95859.1"/>
    </source>
</evidence>
<gene>
    <name evidence="2" type="ORF">EHYA_03543</name>
</gene>
<organism evidence="2 3">
    <name type="scientific">Embleya hyalina</name>
    <dbReference type="NCBI Taxonomy" id="516124"/>
    <lineage>
        <taxon>Bacteria</taxon>
        <taxon>Bacillati</taxon>
        <taxon>Actinomycetota</taxon>
        <taxon>Actinomycetes</taxon>
        <taxon>Kitasatosporales</taxon>
        <taxon>Streptomycetaceae</taxon>
        <taxon>Embleya</taxon>
    </lineage>
</organism>
<dbReference type="Proteomes" id="UP000286931">
    <property type="component" value="Unassembled WGS sequence"/>
</dbReference>
<evidence type="ECO:0000256" key="1">
    <source>
        <dbReference type="SAM" id="MobiDB-lite"/>
    </source>
</evidence>
<dbReference type="AlphaFoldDB" id="A0A401YMX9"/>
<sequence length="107" mass="11967">MPSDPVRREHLEGLRTAVESAHHRLRTMRWRATRLFHEPSEERLARELEVVSKALHDLLRAAESLTAGAASPVTMEFDTEFDADDGGRSPVSGGYRSTRNSPPDPFA</sequence>
<dbReference type="EMBL" id="BIFH01000019">
    <property type="protein sequence ID" value="GCD95859.1"/>
    <property type="molecule type" value="Genomic_DNA"/>
</dbReference>
<keyword evidence="3" id="KW-1185">Reference proteome</keyword>
<name>A0A401YMX9_9ACTN</name>
<dbReference type="RefSeq" id="WP_126637965.1">
    <property type="nucleotide sequence ID" value="NZ_BIFH01000019.1"/>
</dbReference>
<protein>
    <submittedName>
        <fullName evidence="2">Uncharacterized protein</fullName>
    </submittedName>
</protein>
<feature type="region of interest" description="Disordered" evidence="1">
    <location>
        <begin position="77"/>
        <end position="107"/>
    </location>
</feature>
<reference evidence="2 3" key="1">
    <citation type="submission" date="2018-12" db="EMBL/GenBank/DDBJ databases">
        <title>Draft genome sequence of Embleya hyalina NBRC 13850T.</title>
        <authorList>
            <person name="Komaki H."/>
            <person name="Hosoyama A."/>
            <person name="Kimura A."/>
            <person name="Ichikawa N."/>
            <person name="Tamura T."/>
        </authorList>
    </citation>
    <scope>NUCLEOTIDE SEQUENCE [LARGE SCALE GENOMIC DNA]</scope>
    <source>
        <strain evidence="2 3">NBRC 13850</strain>
    </source>
</reference>
<comment type="caution">
    <text evidence="2">The sequence shown here is derived from an EMBL/GenBank/DDBJ whole genome shotgun (WGS) entry which is preliminary data.</text>
</comment>
<evidence type="ECO:0000313" key="3">
    <source>
        <dbReference type="Proteomes" id="UP000286931"/>
    </source>
</evidence>
<proteinExistence type="predicted"/>